<protein>
    <submittedName>
        <fullName evidence="3">Uncharacterized mitochondrial protein AtMg00810-like</fullName>
    </submittedName>
</protein>
<dbReference type="AlphaFoldDB" id="A0AB40C8T2"/>
<dbReference type="InterPro" id="IPR043502">
    <property type="entry name" value="DNA/RNA_pol_sf"/>
</dbReference>
<name>A0AB40C8T2_DIOCR</name>
<sequence>MDEDGSKDSHQGLYVDGMVYTSDSQALIDQFQGEMKKKFNMADLGLIRYFLGLEIHQSIGGVFLSQTWYIEDLLRELNMKQYRHADTPMGINEKFLDEDEAKFIDAKVYRSLIGKLLYVVHTRPDICYAVNFLSRFMSRPNVKHLCAAKRVVKYLAGTLKLGLFYPNRSEKCLEGFTDSEWGGSLNNRKSTSGMFFRLCSCAITWGSKKQDVVALS</sequence>
<gene>
    <name evidence="3" type="primary">LOC120272916</name>
</gene>
<dbReference type="InterPro" id="IPR013103">
    <property type="entry name" value="RVT_2"/>
</dbReference>
<evidence type="ECO:0000313" key="3">
    <source>
        <dbReference type="RefSeq" id="XP_039135523.1"/>
    </source>
</evidence>
<dbReference type="GeneID" id="120272916"/>
<organism evidence="2 3">
    <name type="scientific">Dioscorea cayennensis subsp. rotundata</name>
    <name type="common">White Guinea yam</name>
    <name type="synonym">Dioscorea rotundata</name>
    <dbReference type="NCBI Taxonomy" id="55577"/>
    <lineage>
        <taxon>Eukaryota</taxon>
        <taxon>Viridiplantae</taxon>
        <taxon>Streptophyta</taxon>
        <taxon>Embryophyta</taxon>
        <taxon>Tracheophyta</taxon>
        <taxon>Spermatophyta</taxon>
        <taxon>Magnoliopsida</taxon>
        <taxon>Liliopsida</taxon>
        <taxon>Dioscoreales</taxon>
        <taxon>Dioscoreaceae</taxon>
        <taxon>Dioscorea</taxon>
    </lineage>
</organism>
<dbReference type="Pfam" id="PF07727">
    <property type="entry name" value="RVT_2"/>
    <property type="match status" value="1"/>
</dbReference>
<keyword evidence="2" id="KW-1185">Reference proteome</keyword>
<dbReference type="PANTHER" id="PTHR11439:SF463">
    <property type="entry name" value="REVERSE TRANSCRIPTASE TY1_COPIA-TYPE DOMAIN-CONTAINING PROTEIN"/>
    <property type="match status" value="1"/>
</dbReference>
<accession>A0AB40C8T2</accession>
<evidence type="ECO:0000259" key="1">
    <source>
        <dbReference type="Pfam" id="PF07727"/>
    </source>
</evidence>
<dbReference type="SUPFAM" id="SSF56672">
    <property type="entry name" value="DNA/RNA polymerases"/>
    <property type="match status" value="1"/>
</dbReference>
<evidence type="ECO:0000313" key="2">
    <source>
        <dbReference type="Proteomes" id="UP001515500"/>
    </source>
</evidence>
<dbReference type="CDD" id="cd09272">
    <property type="entry name" value="RNase_HI_RT_Ty1"/>
    <property type="match status" value="1"/>
</dbReference>
<feature type="domain" description="Reverse transcriptase Ty1/copia-type" evidence="1">
    <location>
        <begin position="10"/>
        <end position="89"/>
    </location>
</feature>
<dbReference type="PANTHER" id="PTHR11439">
    <property type="entry name" value="GAG-POL-RELATED RETROTRANSPOSON"/>
    <property type="match status" value="1"/>
</dbReference>
<proteinExistence type="predicted"/>
<dbReference type="Proteomes" id="UP001515500">
    <property type="component" value="Chromosome 2"/>
</dbReference>
<dbReference type="RefSeq" id="XP_039135523.1">
    <property type="nucleotide sequence ID" value="XM_039279589.1"/>
</dbReference>
<reference evidence="3" key="1">
    <citation type="submission" date="2025-08" db="UniProtKB">
        <authorList>
            <consortium name="RefSeq"/>
        </authorList>
    </citation>
    <scope>IDENTIFICATION</scope>
</reference>